<name>A0A815JTH3_ADIRI</name>
<proteinExistence type="predicted"/>
<protein>
    <submittedName>
        <fullName evidence="1">Uncharacterized protein</fullName>
    </submittedName>
</protein>
<evidence type="ECO:0000313" key="2">
    <source>
        <dbReference type="Proteomes" id="UP000663852"/>
    </source>
</evidence>
<comment type="caution">
    <text evidence="1">The sequence shown here is derived from an EMBL/GenBank/DDBJ whole genome shotgun (WGS) entry which is preliminary data.</text>
</comment>
<dbReference type="Proteomes" id="UP000663852">
    <property type="component" value="Unassembled WGS sequence"/>
</dbReference>
<gene>
    <name evidence="1" type="ORF">EDS130_LOCUS34988</name>
</gene>
<dbReference type="AlphaFoldDB" id="A0A815JTH3"/>
<evidence type="ECO:0000313" key="1">
    <source>
        <dbReference type="EMBL" id="CAF1382142.1"/>
    </source>
</evidence>
<sequence length="76" mass="8746">MQQLQNDENRNLLDLINSRKQFPRLYIKAGESTEGNLDETLEFFEKAIDNIPQSFVSNLENLSSEINSKLDAIESQ</sequence>
<accession>A0A815JTH3</accession>
<dbReference type="EMBL" id="CAJNOJ010000300">
    <property type="protein sequence ID" value="CAF1382142.1"/>
    <property type="molecule type" value="Genomic_DNA"/>
</dbReference>
<organism evidence="1 2">
    <name type="scientific">Adineta ricciae</name>
    <name type="common">Rotifer</name>
    <dbReference type="NCBI Taxonomy" id="249248"/>
    <lineage>
        <taxon>Eukaryota</taxon>
        <taxon>Metazoa</taxon>
        <taxon>Spiralia</taxon>
        <taxon>Gnathifera</taxon>
        <taxon>Rotifera</taxon>
        <taxon>Eurotatoria</taxon>
        <taxon>Bdelloidea</taxon>
        <taxon>Adinetida</taxon>
        <taxon>Adinetidae</taxon>
        <taxon>Adineta</taxon>
    </lineage>
</organism>
<reference evidence="1" key="1">
    <citation type="submission" date="2021-02" db="EMBL/GenBank/DDBJ databases">
        <authorList>
            <person name="Nowell W R."/>
        </authorList>
    </citation>
    <scope>NUCLEOTIDE SEQUENCE</scope>
</reference>